<accession>A0AAU9WEJ0</accession>
<proteinExistence type="predicted"/>
<name>A0AAU9WEJ0_9CNID</name>
<protein>
    <submittedName>
        <fullName evidence="1">Uncharacterized protein</fullName>
    </submittedName>
</protein>
<organism evidence="1 2">
    <name type="scientific">Pocillopora meandrina</name>
    <dbReference type="NCBI Taxonomy" id="46732"/>
    <lineage>
        <taxon>Eukaryota</taxon>
        <taxon>Metazoa</taxon>
        <taxon>Cnidaria</taxon>
        <taxon>Anthozoa</taxon>
        <taxon>Hexacorallia</taxon>
        <taxon>Scleractinia</taxon>
        <taxon>Astrocoeniina</taxon>
        <taxon>Pocilloporidae</taxon>
        <taxon>Pocillopora</taxon>
    </lineage>
</organism>
<dbReference type="AlphaFoldDB" id="A0AAU9WEJ0"/>
<keyword evidence="2" id="KW-1185">Reference proteome</keyword>
<evidence type="ECO:0000313" key="1">
    <source>
        <dbReference type="EMBL" id="CAH3107317.1"/>
    </source>
</evidence>
<sequence>MYILRNVYASKIKERLTAELRTKDLPFTIIADKSTDPHSNQEILSLCLSWNWDKDTITKAQGLKASLLSFQTVVVFIATRNTLDEVKTVASKLQKRDQDIFEAYMMADEVIGNIKSVRKNIDSDFQV</sequence>
<reference evidence="1 2" key="1">
    <citation type="submission" date="2022-05" db="EMBL/GenBank/DDBJ databases">
        <authorList>
            <consortium name="Genoscope - CEA"/>
            <person name="William W."/>
        </authorList>
    </citation>
    <scope>NUCLEOTIDE SEQUENCE [LARGE SCALE GENOMIC DNA]</scope>
</reference>
<dbReference type="EMBL" id="CALNXJ010000010">
    <property type="protein sequence ID" value="CAH3107317.1"/>
    <property type="molecule type" value="Genomic_DNA"/>
</dbReference>
<dbReference type="Proteomes" id="UP001159428">
    <property type="component" value="Unassembled WGS sequence"/>
</dbReference>
<comment type="caution">
    <text evidence="1">The sequence shown here is derived from an EMBL/GenBank/DDBJ whole genome shotgun (WGS) entry which is preliminary data.</text>
</comment>
<gene>
    <name evidence="1" type="ORF">PMEA_00001972</name>
</gene>
<evidence type="ECO:0000313" key="2">
    <source>
        <dbReference type="Proteomes" id="UP001159428"/>
    </source>
</evidence>